<gene>
    <name evidence="8" type="ordered locus">MODMU_1326</name>
</gene>
<dbReference type="PANTHER" id="PTHR35007">
    <property type="entry name" value="INTEGRAL MEMBRANE PROTEIN-RELATED"/>
    <property type="match status" value="1"/>
</dbReference>
<dbReference type="GO" id="GO:0005886">
    <property type="term" value="C:plasma membrane"/>
    <property type="evidence" value="ECO:0007669"/>
    <property type="project" value="UniProtKB-SubCell"/>
</dbReference>
<dbReference type="eggNOG" id="COG2064">
    <property type="taxonomic scope" value="Bacteria"/>
</dbReference>
<evidence type="ECO:0000256" key="1">
    <source>
        <dbReference type="ARBA" id="ARBA00004651"/>
    </source>
</evidence>
<evidence type="ECO:0000313" key="9">
    <source>
        <dbReference type="Proteomes" id="UP000006461"/>
    </source>
</evidence>
<proteinExistence type="predicted"/>
<dbReference type="OMA" id="MKLPVMI"/>
<evidence type="ECO:0000256" key="4">
    <source>
        <dbReference type="ARBA" id="ARBA00022989"/>
    </source>
</evidence>
<dbReference type="KEGG" id="mmar:MODMU_1326"/>
<name>I4ETR2_MODI5</name>
<reference evidence="8 9" key="1">
    <citation type="journal article" date="2012" name="J. Bacteriol.">
        <title>Genome Sequence of Radiation-Resistant Modestobacter marinus Strain BC501, a Representative Actinobacterium That Thrives on Calcareous Stone Surfaces.</title>
        <authorList>
            <person name="Normand P."/>
            <person name="Gury J."/>
            <person name="Pujic P."/>
            <person name="Chouaia B."/>
            <person name="Crotti E."/>
            <person name="Brusetti L."/>
            <person name="Daffonchio D."/>
            <person name="Vacherie B."/>
            <person name="Barbe V."/>
            <person name="Medigue C."/>
            <person name="Calteau A."/>
            <person name="Ghodhbane-Gtari F."/>
            <person name="Essoussi I."/>
            <person name="Nouioui I."/>
            <person name="Abbassi-Ghozzi I."/>
            <person name="Gtari M."/>
        </authorList>
    </citation>
    <scope>NUCLEOTIDE SEQUENCE [LARGE SCALE GENOMIC DNA]</scope>
    <source>
        <strain evidence="9">BC 501</strain>
    </source>
</reference>
<keyword evidence="9" id="KW-1185">Reference proteome</keyword>
<evidence type="ECO:0000256" key="2">
    <source>
        <dbReference type="ARBA" id="ARBA00022475"/>
    </source>
</evidence>
<protein>
    <submittedName>
        <fullName evidence="8">Flp pilus assembly protein TadC</fullName>
    </submittedName>
</protein>
<dbReference type="PATRIC" id="fig|477641.3.peg.1252"/>
<dbReference type="PANTHER" id="PTHR35007:SF2">
    <property type="entry name" value="PILUS ASSEMBLE PROTEIN"/>
    <property type="match status" value="1"/>
</dbReference>
<organism evidence="8 9">
    <name type="scientific">Modestobacter italicus (strain DSM 44449 / CECT 9708 / BC 501)</name>
    <dbReference type="NCBI Taxonomy" id="2732864"/>
    <lineage>
        <taxon>Bacteria</taxon>
        <taxon>Bacillati</taxon>
        <taxon>Actinomycetota</taxon>
        <taxon>Actinomycetes</taxon>
        <taxon>Geodermatophilales</taxon>
        <taxon>Geodermatophilaceae</taxon>
        <taxon>Modestobacter</taxon>
    </lineage>
</organism>
<keyword evidence="2" id="KW-1003">Cell membrane</keyword>
<dbReference type="AlphaFoldDB" id="I4ETR2"/>
<keyword evidence="4 6" id="KW-1133">Transmembrane helix</keyword>
<feature type="transmembrane region" description="Helical" evidence="6">
    <location>
        <begin position="95"/>
        <end position="114"/>
    </location>
</feature>
<feature type="transmembrane region" description="Helical" evidence="6">
    <location>
        <begin position="120"/>
        <end position="140"/>
    </location>
</feature>
<feature type="domain" description="Type II secretion system protein GspF" evidence="7">
    <location>
        <begin position="159"/>
        <end position="284"/>
    </location>
</feature>
<dbReference type="Proteomes" id="UP000006461">
    <property type="component" value="Chromosome"/>
</dbReference>
<keyword evidence="5 6" id="KW-0472">Membrane</keyword>
<evidence type="ECO:0000256" key="3">
    <source>
        <dbReference type="ARBA" id="ARBA00022692"/>
    </source>
</evidence>
<dbReference type="EMBL" id="FO203431">
    <property type="protein sequence ID" value="CCH86775.1"/>
    <property type="molecule type" value="Genomic_DNA"/>
</dbReference>
<evidence type="ECO:0000259" key="7">
    <source>
        <dbReference type="Pfam" id="PF00482"/>
    </source>
</evidence>
<dbReference type="OrthoDB" id="9810662at2"/>
<dbReference type="Pfam" id="PF00482">
    <property type="entry name" value="T2SSF"/>
    <property type="match status" value="1"/>
</dbReference>
<evidence type="ECO:0000256" key="6">
    <source>
        <dbReference type="SAM" id="Phobius"/>
    </source>
</evidence>
<feature type="transmembrane region" description="Helical" evidence="6">
    <location>
        <begin position="271"/>
        <end position="293"/>
    </location>
</feature>
<sequence>MSPLLVPAVLAVVLPLGWALWGVLGRSNRSLAIARRNLTRGLATTALPEVGSLESRGTGSGALLRTLTPETAARRMRRLLDVAGWPPGWTMMRLLWSKIALGLGVLLVAGLWFSASPGPVRALLLVALPIGAYHLPELVLSRMGKDRQEQIARQLPDVLDQMVICVAAGLGFEAALSRAAANGKGALAAELTRTVQDIAVGRPRREAYEALVRRAHVPDVQRFVGAVNQADAYGVSISDVLKVQAEEMRVKRRQRAEEAAMKVPVKVTFPLMVCILPALLIIVVGPAVMGLSASLG</sequence>
<dbReference type="STRING" id="477641.MODMU_1326"/>
<dbReference type="HOGENOM" id="CLU_056917_4_0_11"/>
<keyword evidence="3 6" id="KW-0812">Transmembrane</keyword>
<comment type="subcellular location">
    <subcellularLocation>
        <location evidence="1">Cell membrane</location>
        <topology evidence="1">Multi-pass membrane protein</topology>
    </subcellularLocation>
</comment>
<evidence type="ECO:0000256" key="5">
    <source>
        <dbReference type="ARBA" id="ARBA00023136"/>
    </source>
</evidence>
<evidence type="ECO:0000313" key="8">
    <source>
        <dbReference type="EMBL" id="CCH86775.1"/>
    </source>
</evidence>
<dbReference type="InterPro" id="IPR018076">
    <property type="entry name" value="T2SS_GspF_dom"/>
</dbReference>
<feature type="transmembrane region" description="Helical" evidence="6">
    <location>
        <begin position="6"/>
        <end position="25"/>
    </location>
</feature>
<accession>I4ETR2</accession>